<dbReference type="CDD" id="cd06261">
    <property type="entry name" value="TM_PBP2"/>
    <property type="match status" value="1"/>
</dbReference>
<evidence type="ECO:0000256" key="3">
    <source>
        <dbReference type="ARBA" id="ARBA00022475"/>
    </source>
</evidence>
<feature type="transmembrane region" description="Helical" evidence="7">
    <location>
        <begin position="269"/>
        <end position="289"/>
    </location>
</feature>
<feature type="transmembrane region" description="Helical" evidence="7">
    <location>
        <begin position="239"/>
        <end position="257"/>
    </location>
</feature>
<dbReference type="PANTHER" id="PTHR43386:SF1">
    <property type="entry name" value="D,D-DIPEPTIDE TRANSPORT SYSTEM PERMEASE PROTEIN DDPC-RELATED"/>
    <property type="match status" value="1"/>
</dbReference>
<evidence type="ECO:0000256" key="5">
    <source>
        <dbReference type="ARBA" id="ARBA00022989"/>
    </source>
</evidence>
<evidence type="ECO:0000259" key="8">
    <source>
        <dbReference type="PROSITE" id="PS50928"/>
    </source>
</evidence>
<dbReference type="InterPro" id="IPR025966">
    <property type="entry name" value="OppC_N"/>
</dbReference>
<accession>A0ABW0TRZ1</accession>
<dbReference type="Proteomes" id="UP001596071">
    <property type="component" value="Unassembled WGS sequence"/>
</dbReference>
<dbReference type="Gene3D" id="1.10.3720.10">
    <property type="entry name" value="MetI-like"/>
    <property type="match status" value="1"/>
</dbReference>
<comment type="caution">
    <text evidence="9">The sequence shown here is derived from an EMBL/GenBank/DDBJ whole genome shotgun (WGS) entry which is preliminary data.</text>
</comment>
<sequence>MTNPVIDEKRLIAQEKLNNPSFMRTIWREIKHDKMALGSLILLTIIVLAAYISPLLIDSASLTRVNFLNVWKPPSAANWLGTDDGGRDVFGQLMIGTRNSLTIGVAVTLIAGMIGLTYGLISGYYGGAVDNIMMRILEFLMVLPSLMFIIVFVTIVPNYNKYTFILIMSAFYWFAKARLIRSRALQERELDYINASKTLGTPSWKIMFFEMFPNLSSLVIVNMTLSLAGNIGIETGLTFLGFGLPAGTPSLGTLISFARNPDIIKNKWWSWLPAALLILVMMLCINYVGQAVKRASDARQRLA</sequence>
<organism evidence="9 10">
    <name type="scientific">Sporosarcina koreensis</name>
    <dbReference type="NCBI Taxonomy" id="334735"/>
    <lineage>
        <taxon>Bacteria</taxon>
        <taxon>Bacillati</taxon>
        <taxon>Bacillota</taxon>
        <taxon>Bacilli</taxon>
        <taxon>Bacillales</taxon>
        <taxon>Caryophanaceae</taxon>
        <taxon>Sporosarcina</taxon>
    </lineage>
</organism>
<evidence type="ECO:0000256" key="6">
    <source>
        <dbReference type="ARBA" id="ARBA00023136"/>
    </source>
</evidence>
<feature type="transmembrane region" description="Helical" evidence="7">
    <location>
        <begin position="101"/>
        <end position="124"/>
    </location>
</feature>
<keyword evidence="6 7" id="KW-0472">Membrane</keyword>
<feature type="domain" description="ABC transmembrane type-1" evidence="8">
    <location>
        <begin position="97"/>
        <end position="289"/>
    </location>
</feature>
<comment type="subcellular location">
    <subcellularLocation>
        <location evidence="1 7">Cell membrane</location>
        <topology evidence="1 7">Multi-pass membrane protein</topology>
    </subcellularLocation>
</comment>
<dbReference type="InterPro" id="IPR035906">
    <property type="entry name" value="MetI-like_sf"/>
</dbReference>
<dbReference type="PROSITE" id="PS50928">
    <property type="entry name" value="ABC_TM1"/>
    <property type="match status" value="1"/>
</dbReference>
<dbReference type="SUPFAM" id="SSF161098">
    <property type="entry name" value="MetI-like"/>
    <property type="match status" value="1"/>
</dbReference>
<reference evidence="10" key="1">
    <citation type="journal article" date="2019" name="Int. J. Syst. Evol. Microbiol.">
        <title>The Global Catalogue of Microorganisms (GCM) 10K type strain sequencing project: providing services to taxonomists for standard genome sequencing and annotation.</title>
        <authorList>
            <consortium name="The Broad Institute Genomics Platform"/>
            <consortium name="The Broad Institute Genome Sequencing Center for Infectious Disease"/>
            <person name="Wu L."/>
            <person name="Ma J."/>
        </authorList>
    </citation>
    <scope>NUCLEOTIDE SEQUENCE [LARGE SCALE GENOMIC DNA]</scope>
    <source>
        <strain evidence="10">KACC 11299</strain>
    </source>
</reference>
<dbReference type="PANTHER" id="PTHR43386">
    <property type="entry name" value="OLIGOPEPTIDE TRANSPORT SYSTEM PERMEASE PROTEIN APPC"/>
    <property type="match status" value="1"/>
</dbReference>
<dbReference type="RefSeq" id="WP_381441449.1">
    <property type="nucleotide sequence ID" value="NZ_JBHSNP010000002.1"/>
</dbReference>
<evidence type="ECO:0000256" key="4">
    <source>
        <dbReference type="ARBA" id="ARBA00022692"/>
    </source>
</evidence>
<evidence type="ECO:0000256" key="2">
    <source>
        <dbReference type="ARBA" id="ARBA00022448"/>
    </source>
</evidence>
<evidence type="ECO:0000313" key="9">
    <source>
        <dbReference type="EMBL" id="MFC5601799.1"/>
    </source>
</evidence>
<keyword evidence="3" id="KW-1003">Cell membrane</keyword>
<dbReference type="EMBL" id="JBHSNP010000002">
    <property type="protein sequence ID" value="MFC5601799.1"/>
    <property type="molecule type" value="Genomic_DNA"/>
</dbReference>
<feature type="transmembrane region" description="Helical" evidence="7">
    <location>
        <begin position="136"/>
        <end position="156"/>
    </location>
</feature>
<proteinExistence type="inferred from homology"/>
<protein>
    <submittedName>
        <fullName evidence="9">ABC transporter permease</fullName>
    </submittedName>
</protein>
<feature type="transmembrane region" description="Helical" evidence="7">
    <location>
        <begin position="36"/>
        <end position="57"/>
    </location>
</feature>
<comment type="similarity">
    <text evidence="7">Belongs to the binding-protein-dependent transport system permease family.</text>
</comment>
<feature type="transmembrane region" description="Helical" evidence="7">
    <location>
        <begin position="215"/>
        <end position="233"/>
    </location>
</feature>
<evidence type="ECO:0000313" key="10">
    <source>
        <dbReference type="Proteomes" id="UP001596071"/>
    </source>
</evidence>
<dbReference type="Pfam" id="PF12911">
    <property type="entry name" value="OppC_N"/>
    <property type="match status" value="1"/>
</dbReference>
<name>A0ABW0TRZ1_9BACL</name>
<keyword evidence="10" id="KW-1185">Reference proteome</keyword>
<gene>
    <name evidence="9" type="ORF">ACFPTP_00775</name>
</gene>
<dbReference type="Pfam" id="PF00528">
    <property type="entry name" value="BPD_transp_1"/>
    <property type="match status" value="1"/>
</dbReference>
<evidence type="ECO:0000256" key="1">
    <source>
        <dbReference type="ARBA" id="ARBA00004651"/>
    </source>
</evidence>
<keyword evidence="2 7" id="KW-0813">Transport</keyword>
<evidence type="ECO:0000256" key="7">
    <source>
        <dbReference type="RuleBase" id="RU363032"/>
    </source>
</evidence>
<dbReference type="InterPro" id="IPR050366">
    <property type="entry name" value="BP-dependent_transpt_permease"/>
</dbReference>
<dbReference type="InterPro" id="IPR000515">
    <property type="entry name" value="MetI-like"/>
</dbReference>
<keyword evidence="4 7" id="KW-0812">Transmembrane</keyword>
<keyword evidence="5 7" id="KW-1133">Transmembrane helix</keyword>